<gene>
    <name evidence="1" type="ORF">ENS41_00640</name>
</gene>
<comment type="caution">
    <text evidence="1">The sequence shown here is derived from an EMBL/GenBank/DDBJ whole genome shotgun (WGS) entry which is preliminary data.</text>
</comment>
<sequence length="74" mass="8367">MQAISWSFICWSFVLELTNQEPQGIAELGEFEIPGLIVPKFLVWKLCRRWDDPESDSDVLQTGYIRLGGPPGGQ</sequence>
<organism evidence="1">
    <name type="scientific">candidate division WOR-3 bacterium</name>
    <dbReference type="NCBI Taxonomy" id="2052148"/>
    <lineage>
        <taxon>Bacteria</taxon>
        <taxon>Bacteria division WOR-3</taxon>
    </lineage>
</organism>
<dbReference type="EMBL" id="DSUT01000013">
    <property type="protein sequence ID" value="HGK27448.1"/>
    <property type="molecule type" value="Genomic_DNA"/>
</dbReference>
<reference evidence="1" key="1">
    <citation type="journal article" date="2020" name="mSystems">
        <title>Genome- and Community-Level Interaction Insights into Carbon Utilization and Element Cycling Functions of Hydrothermarchaeota in Hydrothermal Sediment.</title>
        <authorList>
            <person name="Zhou Z."/>
            <person name="Liu Y."/>
            <person name="Xu W."/>
            <person name="Pan J."/>
            <person name="Luo Z.H."/>
            <person name="Li M."/>
        </authorList>
    </citation>
    <scope>NUCLEOTIDE SEQUENCE [LARGE SCALE GENOMIC DNA]</scope>
    <source>
        <strain evidence="1">SpSt-488</strain>
    </source>
</reference>
<proteinExistence type="predicted"/>
<protein>
    <submittedName>
        <fullName evidence="1">Uncharacterized protein</fullName>
    </submittedName>
</protein>
<dbReference type="AlphaFoldDB" id="A0A7C4CCD5"/>
<accession>A0A7C4CCD5</accession>
<evidence type="ECO:0000313" key="1">
    <source>
        <dbReference type="EMBL" id="HGK27448.1"/>
    </source>
</evidence>
<name>A0A7C4CCD5_UNCW3</name>